<dbReference type="OMA" id="HNDCHAD"/>
<evidence type="ECO:0000256" key="4">
    <source>
        <dbReference type="ARBA" id="ARBA00022989"/>
    </source>
</evidence>
<dbReference type="InterPro" id="IPR037272">
    <property type="entry name" value="SNS_sf"/>
</dbReference>
<dbReference type="Ensembl" id="ENSCABT00000001059.1">
    <property type="protein sequence ID" value="ENSCABP00000000981.1"/>
    <property type="gene ID" value="ENSCABG00000000825.1"/>
</dbReference>
<dbReference type="PANTHER" id="PTHR11616">
    <property type="entry name" value="SODIUM/CHLORIDE DEPENDENT TRANSPORTER"/>
    <property type="match status" value="1"/>
</dbReference>
<feature type="transmembrane region" description="Helical" evidence="7">
    <location>
        <begin position="45"/>
        <end position="66"/>
    </location>
</feature>
<feature type="transmembrane region" description="Helical" evidence="7">
    <location>
        <begin position="161"/>
        <end position="182"/>
    </location>
</feature>
<accession>A0A8C0G2X1</accession>
<evidence type="ECO:0000313" key="9">
    <source>
        <dbReference type="Proteomes" id="UP000694404"/>
    </source>
</evidence>
<evidence type="ECO:0000256" key="2">
    <source>
        <dbReference type="ARBA" id="ARBA00022448"/>
    </source>
</evidence>
<reference evidence="8" key="2">
    <citation type="submission" date="2025-09" db="UniProtKB">
        <authorList>
            <consortium name="Ensembl"/>
        </authorList>
    </citation>
    <scope>IDENTIFICATION</scope>
</reference>
<dbReference type="GO" id="GO:0046872">
    <property type="term" value="F:metal ion binding"/>
    <property type="evidence" value="ECO:0007669"/>
    <property type="project" value="UniProtKB-KW"/>
</dbReference>
<dbReference type="PROSITE" id="PS50267">
    <property type="entry name" value="NA_NEUROTRAN_SYMP_3"/>
    <property type="match status" value="1"/>
</dbReference>
<evidence type="ECO:0000256" key="5">
    <source>
        <dbReference type="ARBA" id="ARBA00023136"/>
    </source>
</evidence>
<keyword evidence="9" id="KW-1185">Reference proteome</keyword>
<keyword evidence="3 7" id="KW-0812">Transmembrane</keyword>
<sequence>WLEPGGGVWRQAATQVFFSLGLGFGSVIAYSSYNPRHNDCHADGLLVATINFLTSLLATLVVFAVLGFRATAIARACVLTQLLGTGTLPILELPTLDPAALSPPQYSAWYHRLHAELGTTLQGHGVTDCRLEDEMNKGVEGTGLAFITFTEAMTLFPASPFWSVLFFLMLLTLGLSTMLGNMQGILTPLLDRYPLLAVLCRRVPAGLMFVQRSGVYFCTPMFDDYSATLPLVPSWPEAVFGQKVETMLGWPALADWAGGPEALWLHWRYGSLLAMLGLLLAKPWGQICRKPPPTRPGTKVR</sequence>
<feature type="binding site" evidence="6">
    <location>
        <position position="51"/>
    </location>
    <ligand>
        <name>Na(+)</name>
        <dbReference type="ChEBI" id="CHEBI:29101"/>
        <label>1</label>
    </ligand>
</feature>
<keyword evidence="6" id="KW-0915">Sodium</keyword>
<evidence type="ECO:0000256" key="3">
    <source>
        <dbReference type="ARBA" id="ARBA00022692"/>
    </source>
</evidence>
<dbReference type="Pfam" id="PF00209">
    <property type="entry name" value="SNF"/>
    <property type="match status" value="1"/>
</dbReference>
<keyword evidence="6" id="KW-0479">Metal-binding</keyword>
<keyword evidence="4 7" id="KW-1133">Transmembrane helix</keyword>
<evidence type="ECO:0000256" key="1">
    <source>
        <dbReference type="ARBA" id="ARBA00004141"/>
    </source>
</evidence>
<feature type="binding site" evidence="6">
    <location>
        <position position="19"/>
    </location>
    <ligand>
        <name>Na(+)</name>
        <dbReference type="ChEBI" id="CHEBI:29101"/>
        <label>1</label>
    </ligand>
</feature>
<evidence type="ECO:0000256" key="7">
    <source>
        <dbReference type="SAM" id="Phobius"/>
    </source>
</evidence>
<feature type="transmembrane region" description="Helical" evidence="7">
    <location>
        <begin position="12"/>
        <end position="33"/>
    </location>
</feature>
<dbReference type="SUPFAM" id="SSF161070">
    <property type="entry name" value="SNF-like"/>
    <property type="match status" value="1"/>
</dbReference>
<evidence type="ECO:0000256" key="6">
    <source>
        <dbReference type="PIRSR" id="PIRSR600175-1"/>
    </source>
</evidence>
<keyword evidence="5 7" id="KW-0472">Membrane</keyword>
<dbReference type="AlphaFoldDB" id="A0A8C0G2X1"/>
<comment type="subcellular location">
    <subcellularLocation>
        <location evidence="1">Membrane</location>
        <topology evidence="1">Multi-pass membrane protein</topology>
    </subcellularLocation>
</comment>
<evidence type="ECO:0000313" key="8">
    <source>
        <dbReference type="Ensembl" id="ENSCABP00000000981.1"/>
    </source>
</evidence>
<dbReference type="PANTHER" id="PTHR11616:SF233">
    <property type="entry name" value="TRANSPORTER"/>
    <property type="match status" value="1"/>
</dbReference>
<proteinExistence type="predicted"/>
<dbReference type="GO" id="GO:0035725">
    <property type="term" value="P:sodium ion transmembrane transport"/>
    <property type="evidence" value="ECO:0007669"/>
    <property type="project" value="TreeGrafter"/>
</dbReference>
<protein>
    <submittedName>
        <fullName evidence="8">Uncharacterized protein</fullName>
    </submittedName>
</protein>
<organism evidence="8 9">
    <name type="scientific">Chelonoidis abingdonii</name>
    <name type="common">Abingdon island giant tortoise</name>
    <name type="synonym">Testudo abingdonii</name>
    <dbReference type="NCBI Taxonomy" id="106734"/>
    <lineage>
        <taxon>Eukaryota</taxon>
        <taxon>Metazoa</taxon>
        <taxon>Chordata</taxon>
        <taxon>Craniata</taxon>
        <taxon>Vertebrata</taxon>
        <taxon>Euteleostomi</taxon>
        <taxon>Archelosauria</taxon>
        <taxon>Testudinata</taxon>
        <taxon>Testudines</taxon>
        <taxon>Cryptodira</taxon>
        <taxon>Durocryptodira</taxon>
        <taxon>Testudinoidea</taxon>
        <taxon>Testudinidae</taxon>
        <taxon>Chelonoidis</taxon>
    </lineage>
</organism>
<name>A0A8C0G2X1_CHEAB</name>
<reference evidence="8" key="1">
    <citation type="submission" date="2025-08" db="UniProtKB">
        <authorList>
            <consortium name="Ensembl"/>
        </authorList>
    </citation>
    <scope>IDENTIFICATION</scope>
</reference>
<dbReference type="GO" id="GO:0005886">
    <property type="term" value="C:plasma membrane"/>
    <property type="evidence" value="ECO:0007669"/>
    <property type="project" value="TreeGrafter"/>
</dbReference>
<dbReference type="PRINTS" id="PR00176">
    <property type="entry name" value="NANEUSMPORT"/>
</dbReference>
<dbReference type="GO" id="GO:0006865">
    <property type="term" value="P:amino acid transport"/>
    <property type="evidence" value="ECO:0007669"/>
    <property type="project" value="TreeGrafter"/>
</dbReference>
<dbReference type="GeneTree" id="ENSGT00940000163157"/>
<dbReference type="InterPro" id="IPR000175">
    <property type="entry name" value="Na/ntran_symport"/>
</dbReference>
<feature type="binding site" evidence="6">
    <location>
        <position position="173"/>
    </location>
    <ligand>
        <name>Na(+)</name>
        <dbReference type="ChEBI" id="CHEBI:29101"/>
        <label>1</label>
    </ligand>
</feature>
<dbReference type="Proteomes" id="UP000694404">
    <property type="component" value="Unplaced"/>
</dbReference>
<keyword evidence="2" id="KW-0813">Transport</keyword>